<feature type="non-terminal residue" evidence="1">
    <location>
        <position position="68"/>
    </location>
</feature>
<dbReference type="AlphaFoldDB" id="A0A2V1CWI3"/>
<name>A0A2V1CWI3_9PLEO</name>
<dbReference type="OrthoDB" id="5043254at2759"/>
<dbReference type="EMBL" id="KZ806746">
    <property type="protein sequence ID" value="PVH90077.1"/>
    <property type="molecule type" value="Genomic_DNA"/>
</dbReference>
<evidence type="ECO:0000313" key="1">
    <source>
        <dbReference type="EMBL" id="PVH90077.1"/>
    </source>
</evidence>
<organism evidence="1 2">
    <name type="scientific">Periconia macrospinosa</name>
    <dbReference type="NCBI Taxonomy" id="97972"/>
    <lineage>
        <taxon>Eukaryota</taxon>
        <taxon>Fungi</taxon>
        <taxon>Dikarya</taxon>
        <taxon>Ascomycota</taxon>
        <taxon>Pezizomycotina</taxon>
        <taxon>Dothideomycetes</taxon>
        <taxon>Pleosporomycetidae</taxon>
        <taxon>Pleosporales</taxon>
        <taxon>Massarineae</taxon>
        <taxon>Periconiaceae</taxon>
        <taxon>Periconia</taxon>
    </lineage>
</organism>
<dbReference type="Proteomes" id="UP000244855">
    <property type="component" value="Unassembled WGS sequence"/>
</dbReference>
<gene>
    <name evidence="1" type="ORF">DM02DRAFT_475729</name>
</gene>
<sequence>MDFLADHYKASTAKFARQPKLLNCIHVSWYVFDKYYTATDEVAAYGTALLLAPHCRKNYLDRNWKKGW</sequence>
<accession>A0A2V1CWI3</accession>
<keyword evidence="2" id="KW-1185">Reference proteome</keyword>
<proteinExistence type="predicted"/>
<protein>
    <submittedName>
        <fullName evidence="1">Uncharacterized protein</fullName>
    </submittedName>
</protein>
<evidence type="ECO:0000313" key="2">
    <source>
        <dbReference type="Proteomes" id="UP000244855"/>
    </source>
</evidence>
<reference evidence="1 2" key="1">
    <citation type="journal article" date="2018" name="Sci. Rep.">
        <title>Comparative genomics provides insights into the lifestyle and reveals functional heterogeneity of dark septate endophytic fungi.</title>
        <authorList>
            <person name="Knapp D.G."/>
            <person name="Nemeth J.B."/>
            <person name="Barry K."/>
            <person name="Hainaut M."/>
            <person name="Henrissat B."/>
            <person name="Johnson J."/>
            <person name="Kuo A."/>
            <person name="Lim J.H.P."/>
            <person name="Lipzen A."/>
            <person name="Nolan M."/>
            <person name="Ohm R.A."/>
            <person name="Tamas L."/>
            <person name="Grigoriev I.V."/>
            <person name="Spatafora J.W."/>
            <person name="Nagy L.G."/>
            <person name="Kovacs G.M."/>
        </authorList>
    </citation>
    <scope>NUCLEOTIDE SEQUENCE [LARGE SCALE GENOMIC DNA]</scope>
    <source>
        <strain evidence="1 2">DSE2036</strain>
    </source>
</reference>